<keyword evidence="5 6" id="KW-0472">Membrane</keyword>
<organism evidence="8 9">
    <name type="scientific">Tetrahymena thermophila (strain SB210)</name>
    <dbReference type="NCBI Taxonomy" id="312017"/>
    <lineage>
        <taxon>Eukaryota</taxon>
        <taxon>Sar</taxon>
        <taxon>Alveolata</taxon>
        <taxon>Ciliophora</taxon>
        <taxon>Intramacronucleata</taxon>
        <taxon>Oligohymenophorea</taxon>
        <taxon>Hymenostomatida</taxon>
        <taxon>Tetrahymenina</taxon>
        <taxon>Tetrahymenidae</taxon>
        <taxon>Tetrahymena</taxon>
    </lineage>
</organism>
<dbReference type="PANTHER" id="PTHR48041:SF139">
    <property type="entry name" value="PROTEIN SCARLET"/>
    <property type="match status" value="1"/>
</dbReference>
<dbReference type="AlphaFoldDB" id="W7XEV9"/>
<evidence type="ECO:0000256" key="5">
    <source>
        <dbReference type="ARBA" id="ARBA00023136"/>
    </source>
</evidence>
<protein>
    <submittedName>
        <fullName evidence="8">ABC transporter family protein</fullName>
    </submittedName>
</protein>
<keyword evidence="4 6" id="KW-1133">Transmembrane helix</keyword>
<feature type="transmembrane region" description="Helical" evidence="6">
    <location>
        <begin position="233"/>
        <end position="254"/>
    </location>
</feature>
<proteinExistence type="predicted"/>
<dbReference type="GO" id="GO:0016020">
    <property type="term" value="C:membrane"/>
    <property type="evidence" value="ECO:0007669"/>
    <property type="project" value="UniProtKB-SubCell"/>
</dbReference>
<accession>W7XEV9</accession>
<evidence type="ECO:0000256" key="4">
    <source>
        <dbReference type="ARBA" id="ARBA00022989"/>
    </source>
</evidence>
<dbReference type="KEGG" id="tet:TTHERM_000580366"/>
<dbReference type="InterPro" id="IPR013525">
    <property type="entry name" value="ABC2_TM"/>
</dbReference>
<evidence type="ECO:0000256" key="1">
    <source>
        <dbReference type="ARBA" id="ARBA00004141"/>
    </source>
</evidence>
<feature type="transmembrane region" description="Helical" evidence="6">
    <location>
        <begin position="95"/>
        <end position="112"/>
    </location>
</feature>
<dbReference type="Pfam" id="PF01061">
    <property type="entry name" value="ABC2_membrane"/>
    <property type="match status" value="1"/>
</dbReference>
<dbReference type="RefSeq" id="XP_012654957.1">
    <property type="nucleotide sequence ID" value="XM_012799503.1"/>
</dbReference>
<feature type="transmembrane region" description="Helical" evidence="6">
    <location>
        <begin position="308"/>
        <end position="326"/>
    </location>
</feature>
<name>W7XEV9_TETTS</name>
<dbReference type="InterPro" id="IPR050352">
    <property type="entry name" value="ABCG_transporters"/>
</dbReference>
<dbReference type="STRING" id="312017.W7XEV9"/>
<evidence type="ECO:0000256" key="6">
    <source>
        <dbReference type="SAM" id="Phobius"/>
    </source>
</evidence>
<dbReference type="InParanoid" id="W7XEV9"/>
<evidence type="ECO:0000313" key="9">
    <source>
        <dbReference type="Proteomes" id="UP000009168"/>
    </source>
</evidence>
<feature type="domain" description="ABC-2 type transporter transmembrane" evidence="7">
    <location>
        <begin position="72"/>
        <end position="285"/>
    </location>
</feature>
<gene>
    <name evidence="8" type="ORF">TTHERM_000580366</name>
</gene>
<sequence length="334" mass="38797">MGYQCPLNSNPADYFMQLMSNQDQQILKIFIENYNKNLLPDTLLQIEESNKHLESSNLSLPQKMAKLSFAYEIGALLKRQILNLKRHRLLVKTRFIQVIINGIITGAIYWQLKRDNQNMQDSLQIAKCLYLLALGIFYQSMNPQVLSFTQERPVFLKEQSSQMYSTFPYFLSKLIPELFSCSMFAVLMSCIVYWMIGFARTAEQFFFFVLTFIITTNVGNVTGLLAGSIFKSASVAVPFASTFVLPLFLFGGVFKNRSTYPEWIGWIEYINPSFYSFNALAENEFQNTTFQYNPIQIYHLNFGKWNSILMLIVLYFAFAIIAYLCLRRHCQKLQ</sequence>
<dbReference type="PANTHER" id="PTHR48041">
    <property type="entry name" value="ABC TRANSPORTER G FAMILY MEMBER 28"/>
    <property type="match status" value="1"/>
</dbReference>
<evidence type="ECO:0000313" key="8">
    <source>
        <dbReference type="EMBL" id="EWS72521.1"/>
    </source>
</evidence>
<comment type="subcellular location">
    <subcellularLocation>
        <location evidence="1">Membrane</location>
        <topology evidence="1">Multi-pass membrane protein</topology>
    </subcellularLocation>
</comment>
<feature type="transmembrane region" description="Helical" evidence="6">
    <location>
        <begin position="205"/>
        <end position="226"/>
    </location>
</feature>
<feature type="transmembrane region" description="Helical" evidence="6">
    <location>
        <begin position="178"/>
        <end position="199"/>
    </location>
</feature>
<keyword evidence="2" id="KW-0813">Transport</keyword>
<dbReference type="OrthoDB" id="184675at2759"/>
<keyword evidence="9" id="KW-1185">Reference proteome</keyword>
<evidence type="ECO:0000256" key="2">
    <source>
        <dbReference type="ARBA" id="ARBA00022448"/>
    </source>
</evidence>
<evidence type="ECO:0000256" key="3">
    <source>
        <dbReference type="ARBA" id="ARBA00022692"/>
    </source>
</evidence>
<dbReference type="EMBL" id="GG662527">
    <property type="protein sequence ID" value="EWS72521.1"/>
    <property type="molecule type" value="Genomic_DNA"/>
</dbReference>
<dbReference type="GO" id="GO:0140359">
    <property type="term" value="F:ABC-type transporter activity"/>
    <property type="evidence" value="ECO:0007669"/>
    <property type="project" value="InterPro"/>
</dbReference>
<keyword evidence="3 6" id="KW-0812">Transmembrane</keyword>
<dbReference type="Proteomes" id="UP000009168">
    <property type="component" value="Unassembled WGS sequence"/>
</dbReference>
<dbReference type="GeneID" id="24439683"/>
<reference evidence="9" key="1">
    <citation type="journal article" date="2006" name="PLoS Biol.">
        <title>Macronuclear genome sequence of the ciliate Tetrahymena thermophila, a model eukaryote.</title>
        <authorList>
            <person name="Eisen J.A."/>
            <person name="Coyne R.S."/>
            <person name="Wu M."/>
            <person name="Wu D."/>
            <person name="Thiagarajan M."/>
            <person name="Wortman J.R."/>
            <person name="Badger J.H."/>
            <person name="Ren Q."/>
            <person name="Amedeo P."/>
            <person name="Jones K.M."/>
            <person name="Tallon L.J."/>
            <person name="Delcher A.L."/>
            <person name="Salzberg S.L."/>
            <person name="Silva J.C."/>
            <person name="Haas B.J."/>
            <person name="Majoros W.H."/>
            <person name="Farzad M."/>
            <person name="Carlton J.M."/>
            <person name="Smith R.K. Jr."/>
            <person name="Garg J."/>
            <person name="Pearlman R.E."/>
            <person name="Karrer K.M."/>
            <person name="Sun L."/>
            <person name="Manning G."/>
            <person name="Elde N.C."/>
            <person name="Turkewitz A.P."/>
            <person name="Asai D.J."/>
            <person name="Wilkes D.E."/>
            <person name="Wang Y."/>
            <person name="Cai H."/>
            <person name="Collins K."/>
            <person name="Stewart B.A."/>
            <person name="Lee S.R."/>
            <person name="Wilamowska K."/>
            <person name="Weinberg Z."/>
            <person name="Ruzzo W.L."/>
            <person name="Wloga D."/>
            <person name="Gaertig J."/>
            <person name="Frankel J."/>
            <person name="Tsao C.-C."/>
            <person name="Gorovsky M.A."/>
            <person name="Keeling P.J."/>
            <person name="Waller R.F."/>
            <person name="Patron N.J."/>
            <person name="Cherry J.M."/>
            <person name="Stover N.A."/>
            <person name="Krieger C.J."/>
            <person name="del Toro C."/>
            <person name="Ryder H.F."/>
            <person name="Williamson S.C."/>
            <person name="Barbeau R.A."/>
            <person name="Hamilton E.P."/>
            <person name="Orias E."/>
        </authorList>
    </citation>
    <scope>NUCLEOTIDE SEQUENCE [LARGE SCALE GENOMIC DNA]</scope>
    <source>
        <strain evidence="9">SB210</strain>
    </source>
</reference>
<evidence type="ECO:0000259" key="7">
    <source>
        <dbReference type="Pfam" id="PF01061"/>
    </source>
</evidence>